<dbReference type="EMBL" id="JACHGW010000002">
    <property type="protein sequence ID" value="MBB6049930.1"/>
    <property type="molecule type" value="Genomic_DNA"/>
</dbReference>
<dbReference type="AlphaFoldDB" id="A0A7W9SP67"/>
<accession>A0A7W9SP67</accession>
<dbReference type="RefSeq" id="WP_184193930.1">
    <property type="nucleotide sequence ID" value="NZ_JACHGW010000002.1"/>
</dbReference>
<evidence type="ECO:0000256" key="1">
    <source>
        <dbReference type="SAM" id="Phobius"/>
    </source>
</evidence>
<reference evidence="2 3" key="1">
    <citation type="submission" date="2020-08" db="EMBL/GenBank/DDBJ databases">
        <title>Genomic Encyclopedia of Type Strains, Phase IV (KMG-IV): sequencing the most valuable type-strain genomes for metagenomic binning, comparative biology and taxonomic classification.</title>
        <authorList>
            <person name="Goeker M."/>
        </authorList>
    </citation>
    <scope>NUCLEOTIDE SEQUENCE [LARGE SCALE GENOMIC DNA]</scope>
    <source>
        <strain evidence="2 3">DSM 23562</strain>
    </source>
</reference>
<dbReference type="Proteomes" id="UP000520814">
    <property type="component" value="Unassembled WGS sequence"/>
</dbReference>
<feature type="transmembrane region" description="Helical" evidence="1">
    <location>
        <begin position="58"/>
        <end position="76"/>
    </location>
</feature>
<sequence>MFGISSDNPDVPCPDCRRILVEVRGFSRALGLDAGVDTSVGYENPVLMYGYASRGEEVFILFEVFNALLDGVLGFFHKLKARRLCRKLLQEAPNSLICASCLYVYRRK</sequence>
<proteinExistence type="predicted"/>
<evidence type="ECO:0000313" key="2">
    <source>
        <dbReference type="EMBL" id="MBB6049930.1"/>
    </source>
</evidence>
<keyword evidence="1" id="KW-1133">Transmembrane helix</keyword>
<evidence type="ECO:0000313" key="3">
    <source>
        <dbReference type="Proteomes" id="UP000520814"/>
    </source>
</evidence>
<name>A0A7W9SP67_ARMRO</name>
<organism evidence="2 3">
    <name type="scientific">Armatimonas rosea</name>
    <dbReference type="NCBI Taxonomy" id="685828"/>
    <lineage>
        <taxon>Bacteria</taxon>
        <taxon>Bacillati</taxon>
        <taxon>Armatimonadota</taxon>
        <taxon>Armatimonadia</taxon>
        <taxon>Armatimonadales</taxon>
        <taxon>Armatimonadaceae</taxon>
        <taxon>Armatimonas</taxon>
    </lineage>
</organism>
<keyword evidence="3" id="KW-1185">Reference proteome</keyword>
<comment type="caution">
    <text evidence="2">The sequence shown here is derived from an EMBL/GenBank/DDBJ whole genome shotgun (WGS) entry which is preliminary data.</text>
</comment>
<protein>
    <submittedName>
        <fullName evidence="2">Uncharacterized protein</fullName>
    </submittedName>
</protein>
<gene>
    <name evidence="2" type="ORF">HNQ39_001721</name>
</gene>
<keyword evidence="1" id="KW-0472">Membrane</keyword>
<keyword evidence="1" id="KW-0812">Transmembrane</keyword>